<keyword evidence="7" id="KW-1185">Reference proteome</keyword>
<feature type="domain" description="Ubiquitin-like protease family profile" evidence="5">
    <location>
        <begin position="148"/>
        <end position="311"/>
    </location>
</feature>
<keyword evidence="2" id="KW-0645">Protease</keyword>
<dbReference type="EMBL" id="SZYD01001046">
    <property type="protein sequence ID" value="KAD1131212.1"/>
    <property type="molecule type" value="Genomic_DNA"/>
</dbReference>
<sequence>MDNRRNKQSVNDEYNSQPVQKASTWVFQKWRRTTKNESSSTSSVHEQQPREVQPREEQPQEEPEYTHNRRSVHRQRVRKWAILDDESENWSINVEQFYLNGDAPFCYSGVFNTPLPLDRSFWGTMLGYTSNGYLRPEHIQGWVGRMMNWRQRQQQKGATDMRWSILPPQFYDYLVDSCTKNTVSFANGKSSPFPSFFDVDYVYFPFCVENNEWLLVQVELRNVNLVMFCSECFSSEKYRRAVHPKLMQISVYFCALLVNIKYFKKTGFPPKLMSFEVNEDYVQSHADLYVNQGVHACMLMEHLVTGKQLNISNNFRGVVHHIQTIHGRPNVLLEMFATPGVILRI</sequence>
<evidence type="ECO:0000256" key="3">
    <source>
        <dbReference type="ARBA" id="ARBA00022801"/>
    </source>
</evidence>
<feature type="compositionally biased region" description="Polar residues" evidence="4">
    <location>
        <begin position="36"/>
        <end position="45"/>
    </location>
</feature>
<dbReference type="InterPro" id="IPR003653">
    <property type="entry name" value="Peptidase_C48_C"/>
</dbReference>
<evidence type="ECO:0000259" key="5">
    <source>
        <dbReference type="Pfam" id="PF02902"/>
    </source>
</evidence>
<protein>
    <recommendedName>
        <fullName evidence="5">Ubiquitin-like protease family profile domain-containing protein</fullName>
    </recommendedName>
</protein>
<dbReference type="GO" id="GO:0006508">
    <property type="term" value="P:proteolysis"/>
    <property type="evidence" value="ECO:0007669"/>
    <property type="project" value="UniProtKB-KW"/>
</dbReference>
<evidence type="ECO:0000256" key="2">
    <source>
        <dbReference type="ARBA" id="ARBA00022670"/>
    </source>
</evidence>
<dbReference type="Pfam" id="PF02902">
    <property type="entry name" value="Peptidase_C48"/>
    <property type="match status" value="1"/>
</dbReference>
<evidence type="ECO:0000256" key="1">
    <source>
        <dbReference type="ARBA" id="ARBA00005234"/>
    </source>
</evidence>
<dbReference type="Gene3D" id="3.40.395.10">
    <property type="entry name" value="Adenoviral Proteinase, Chain A"/>
    <property type="match status" value="1"/>
</dbReference>
<organism evidence="6 7">
    <name type="scientific">Mikania micrantha</name>
    <name type="common">bitter vine</name>
    <dbReference type="NCBI Taxonomy" id="192012"/>
    <lineage>
        <taxon>Eukaryota</taxon>
        <taxon>Viridiplantae</taxon>
        <taxon>Streptophyta</taxon>
        <taxon>Embryophyta</taxon>
        <taxon>Tracheophyta</taxon>
        <taxon>Spermatophyta</taxon>
        <taxon>Magnoliopsida</taxon>
        <taxon>eudicotyledons</taxon>
        <taxon>Gunneridae</taxon>
        <taxon>Pentapetalae</taxon>
        <taxon>asterids</taxon>
        <taxon>campanulids</taxon>
        <taxon>Asterales</taxon>
        <taxon>Asteraceae</taxon>
        <taxon>Asteroideae</taxon>
        <taxon>Heliantheae alliance</taxon>
        <taxon>Eupatorieae</taxon>
        <taxon>Mikania</taxon>
    </lineage>
</organism>
<evidence type="ECO:0000313" key="7">
    <source>
        <dbReference type="Proteomes" id="UP000326396"/>
    </source>
</evidence>
<evidence type="ECO:0000256" key="4">
    <source>
        <dbReference type="SAM" id="MobiDB-lite"/>
    </source>
</evidence>
<proteinExistence type="inferred from homology"/>
<dbReference type="SUPFAM" id="SSF54001">
    <property type="entry name" value="Cysteine proteinases"/>
    <property type="match status" value="1"/>
</dbReference>
<evidence type="ECO:0000313" key="6">
    <source>
        <dbReference type="EMBL" id="KAD1131212.1"/>
    </source>
</evidence>
<comment type="caution">
    <text evidence="6">The sequence shown here is derived from an EMBL/GenBank/DDBJ whole genome shotgun (WGS) entry which is preliminary data.</text>
</comment>
<name>A0A5N6LFE8_9ASTR</name>
<dbReference type="OrthoDB" id="1642728at2759"/>
<accession>A0A5N6LFE8</accession>
<gene>
    <name evidence="6" type="ORF">E3N88_43240</name>
</gene>
<comment type="similarity">
    <text evidence="1">Belongs to the peptidase C48 family.</text>
</comment>
<reference evidence="6 7" key="1">
    <citation type="submission" date="2019-05" db="EMBL/GenBank/DDBJ databases">
        <title>Mikania micrantha, genome provides insights into the molecular mechanism of rapid growth.</title>
        <authorList>
            <person name="Liu B."/>
        </authorList>
    </citation>
    <scope>NUCLEOTIDE SEQUENCE [LARGE SCALE GENOMIC DNA]</scope>
    <source>
        <strain evidence="6">NLD-2019</strain>
        <tissue evidence="6">Leaf</tissue>
    </source>
</reference>
<feature type="region of interest" description="Disordered" evidence="4">
    <location>
        <begin position="32"/>
        <end position="70"/>
    </location>
</feature>
<dbReference type="AlphaFoldDB" id="A0A5N6LFE8"/>
<dbReference type="Proteomes" id="UP000326396">
    <property type="component" value="Unassembled WGS sequence"/>
</dbReference>
<feature type="compositionally biased region" description="Basic and acidic residues" evidence="4">
    <location>
        <begin position="47"/>
        <end position="58"/>
    </location>
</feature>
<dbReference type="InterPro" id="IPR038765">
    <property type="entry name" value="Papain-like_cys_pep_sf"/>
</dbReference>
<keyword evidence="3" id="KW-0378">Hydrolase</keyword>
<dbReference type="GO" id="GO:0008234">
    <property type="term" value="F:cysteine-type peptidase activity"/>
    <property type="evidence" value="ECO:0007669"/>
    <property type="project" value="InterPro"/>
</dbReference>